<evidence type="ECO:0000313" key="3">
    <source>
        <dbReference type="WBParaSite" id="jg12687"/>
    </source>
</evidence>
<reference evidence="3" key="1">
    <citation type="submission" date="2022-11" db="UniProtKB">
        <authorList>
            <consortium name="WormBaseParasite"/>
        </authorList>
    </citation>
    <scope>IDENTIFICATION</scope>
</reference>
<accession>A0A915CV28</accession>
<name>A0A915CV28_9BILA</name>
<feature type="domain" description="NUP160 C-terminal TPR" evidence="1">
    <location>
        <begin position="42"/>
        <end position="263"/>
    </location>
</feature>
<dbReference type="InterPro" id="IPR021717">
    <property type="entry name" value="Nucleoporin_Nup160"/>
</dbReference>
<proteinExistence type="predicted"/>
<sequence length="276" mass="32178">MYEYASRLDKEIYSKAHLKKRCDALAVVVVSLKLMEQHEKEEELRREQIIADARLELSDLNQSSTPPVETQDILRGLIKHQRYDSAMIIYCELKLPPYDLLEEVAYQSILVDRYASDTKEYQNFSAYNTRLLETIKGSESRMHWRLIRSYVELSRKHWPYDAKILRTVAVVFLKFSLNIPAWLVNHYKTVNFGDFLCSLVEFGDLTEAFNHLSSELDVAMKKVSIGNSHDAILPYTHIDWLLVLAGKESARFTESINEVKQKLSKLWNLSETLRNN</sequence>
<dbReference type="WBParaSite" id="jg12687">
    <property type="protein sequence ID" value="jg12687"/>
    <property type="gene ID" value="jg12687"/>
</dbReference>
<dbReference type="GO" id="GO:0005643">
    <property type="term" value="C:nuclear pore"/>
    <property type="evidence" value="ECO:0007669"/>
    <property type="project" value="TreeGrafter"/>
</dbReference>
<protein>
    <recommendedName>
        <fullName evidence="1">NUP160 C-terminal TPR domain-containing protein</fullName>
    </recommendedName>
</protein>
<dbReference type="AlphaFoldDB" id="A0A915CV28"/>
<dbReference type="Proteomes" id="UP000887574">
    <property type="component" value="Unplaced"/>
</dbReference>
<evidence type="ECO:0000313" key="2">
    <source>
        <dbReference type="Proteomes" id="UP000887574"/>
    </source>
</evidence>
<dbReference type="PANTHER" id="PTHR21286">
    <property type="entry name" value="NUCLEAR PORE COMPLEX PROTEIN NUP160"/>
    <property type="match status" value="1"/>
</dbReference>
<evidence type="ECO:0000259" key="1">
    <source>
        <dbReference type="Pfam" id="PF23347"/>
    </source>
</evidence>
<keyword evidence="2" id="KW-1185">Reference proteome</keyword>
<organism evidence="2 3">
    <name type="scientific">Ditylenchus dipsaci</name>
    <dbReference type="NCBI Taxonomy" id="166011"/>
    <lineage>
        <taxon>Eukaryota</taxon>
        <taxon>Metazoa</taxon>
        <taxon>Ecdysozoa</taxon>
        <taxon>Nematoda</taxon>
        <taxon>Chromadorea</taxon>
        <taxon>Rhabditida</taxon>
        <taxon>Tylenchina</taxon>
        <taxon>Tylenchomorpha</taxon>
        <taxon>Sphaerularioidea</taxon>
        <taxon>Anguinidae</taxon>
        <taxon>Anguininae</taxon>
        <taxon>Ditylenchus</taxon>
    </lineage>
</organism>
<dbReference type="Pfam" id="PF23347">
    <property type="entry name" value="TPR_Nup160_C"/>
    <property type="match status" value="1"/>
</dbReference>
<dbReference type="InterPro" id="IPR056536">
    <property type="entry name" value="TPR_NUP160_C"/>
</dbReference>
<dbReference type="GO" id="GO:0017056">
    <property type="term" value="F:structural constituent of nuclear pore"/>
    <property type="evidence" value="ECO:0007669"/>
    <property type="project" value="TreeGrafter"/>
</dbReference>
<dbReference type="PANTHER" id="PTHR21286:SF0">
    <property type="entry name" value="NUCLEAR PORE COMPLEX PROTEIN NUP160"/>
    <property type="match status" value="1"/>
</dbReference>